<dbReference type="Gene3D" id="1.20.1250.20">
    <property type="entry name" value="MFS general substrate transporter like domains"/>
    <property type="match status" value="2"/>
</dbReference>
<dbReference type="InterPro" id="IPR011701">
    <property type="entry name" value="MFS"/>
</dbReference>
<evidence type="ECO:0000256" key="5">
    <source>
        <dbReference type="ARBA" id="ARBA00023136"/>
    </source>
</evidence>
<feature type="transmembrane region" description="Helical" evidence="6">
    <location>
        <begin position="42"/>
        <end position="65"/>
    </location>
</feature>
<keyword evidence="9" id="KW-1185">Reference proteome</keyword>
<dbReference type="SUPFAM" id="SSF103473">
    <property type="entry name" value="MFS general substrate transporter"/>
    <property type="match status" value="1"/>
</dbReference>
<feature type="transmembrane region" description="Helical" evidence="6">
    <location>
        <begin position="97"/>
        <end position="116"/>
    </location>
</feature>
<accession>A0ABS1L2L2</accession>
<sequence length="415" mass="45369">MKRRPALVALVLLIFFVISFLTNILGALNPSIKSSFNLELSSLGFMTMAFFSAYALMSIPAGILVERWKEKKTMIFAFTLAGSGSVAFVLFPDFSTFLFSLFLIGAGMAILQVAINPLLRTSGGEEHFAFYSVLGQLCFGLAGFMGPYFFSFLMDPTEIQSPFGAIRILLYSWAPHQMPWASLYVVFAIITLIIITVLTCIRFPKTVLNSEERISDLKDIVWIIKAPRTIGFFVGIFCYVGFEQGVSFWLSQFLEKYHGIDPNTNGAETVGNFWGCLTLGCLLGLALLKVMDSKVVLVLFSLLAGLSLVLALLGPAPVALMAFPAVGFFASVMWSIIVSLALNSVRTHHGALTGILCTGIAGGAIAPLLIGALSEVLSLRTAMFLNFCLLSYIMSVGFWARPLVGNKLYKRRQTV</sequence>
<dbReference type="PROSITE" id="PS50850">
    <property type="entry name" value="MFS"/>
    <property type="match status" value="1"/>
</dbReference>
<evidence type="ECO:0000256" key="2">
    <source>
        <dbReference type="ARBA" id="ARBA00022475"/>
    </source>
</evidence>
<dbReference type="InterPro" id="IPR020846">
    <property type="entry name" value="MFS_dom"/>
</dbReference>
<feature type="transmembrane region" description="Helical" evidence="6">
    <location>
        <begin position="74"/>
        <end position="91"/>
    </location>
</feature>
<dbReference type="InterPro" id="IPR050375">
    <property type="entry name" value="MFS_TsgA-like"/>
</dbReference>
<feature type="transmembrane region" description="Helical" evidence="6">
    <location>
        <begin position="128"/>
        <end position="150"/>
    </location>
</feature>
<evidence type="ECO:0000313" key="9">
    <source>
        <dbReference type="Proteomes" id="UP000613030"/>
    </source>
</evidence>
<dbReference type="PANTHER" id="PTHR43702:SF12">
    <property type="entry name" value="N-ACETYL GLUCOSAMINE TRANSPORTER NAGP"/>
    <property type="match status" value="1"/>
</dbReference>
<organism evidence="8 9">
    <name type="scientific">Chryseolinea lacunae</name>
    <dbReference type="NCBI Taxonomy" id="2801331"/>
    <lineage>
        <taxon>Bacteria</taxon>
        <taxon>Pseudomonadati</taxon>
        <taxon>Bacteroidota</taxon>
        <taxon>Cytophagia</taxon>
        <taxon>Cytophagales</taxon>
        <taxon>Fulvivirgaceae</taxon>
        <taxon>Chryseolinea</taxon>
    </lineage>
</organism>
<evidence type="ECO:0000256" key="4">
    <source>
        <dbReference type="ARBA" id="ARBA00022989"/>
    </source>
</evidence>
<keyword evidence="3 6" id="KW-0812">Transmembrane</keyword>
<reference evidence="8 9" key="1">
    <citation type="submission" date="2021-01" db="EMBL/GenBank/DDBJ databases">
        <title>Chryseolinea sp. Jin1 Genome sequencing and assembly.</title>
        <authorList>
            <person name="Kim I."/>
        </authorList>
    </citation>
    <scope>NUCLEOTIDE SEQUENCE [LARGE SCALE GENOMIC DNA]</scope>
    <source>
        <strain evidence="8 9">Jin1</strain>
    </source>
</reference>
<dbReference type="EMBL" id="JAERRB010000019">
    <property type="protein sequence ID" value="MBL0745805.1"/>
    <property type="molecule type" value="Genomic_DNA"/>
</dbReference>
<proteinExistence type="predicted"/>
<feature type="transmembrane region" description="Helical" evidence="6">
    <location>
        <begin position="181"/>
        <end position="201"/>
    </location>
</feature>
<name>A0ABS1L2L2_9BACT</name>
<protein>
    <submittedName>
        <fullName evidence="8">MFS transporter</fullName>
    </submittedName>
</protein>
<dbReference type="PANTHER" id="PTHR43702">
    <property type="entry name" value="L-FUCOSE-PROTON SYMPORTER"/>
    <property type="match status" value="1"/>
</dbReference>
<gene>
    <name evidence="8" type="ORF">JI741_31515</name>
</gene>
<feature type="transmembrane region" description="Helical" evidence="6">
    <location>
        <begin position="222"/>
        <end position="242"/>
    </location>
</feature>
<comment type="caution">
    <text evidence="8">The sequence shown here is derived from an EMBL/GenBank/DDBJ whole genome shotgun (WGS) entry which is preliminary data.</text>
</comment>
<feature type="transmembrane region" description="Helical" evidence="6">
    <location>
        <begin position="382"/>
        <end position="404"/>
    </location>
</feature>
<feature type="domain" description="Major facilitator superfamily (MFS) profile" evidence="7">
    <location>
        <begin position="7"/>
        <end position="409"/>
    </location>
</feature>
<keyword evidence="5 6" id="KW-0472">Membrane</keyword>
<dbReference type="Proteomes" id="UP000613030">
    <property type="component" value="Unassembled WGS sequence"/>
</dbReference>
<feature type="transmembrane region" description="Helical" evidence="6">
    <location>
        <begin position="349"/>
        <end position="370"/>
    </location>
</feature>
<comment type="subcellular location">
    <subcellularLocation>
        <location evidence="1">Cell inner membrane</location>
        <topology evidence="1">Multi-pass membrane protein</topology>
    </subcellularLocation>
</comment>
<evidence type="ECO:0000313" key="8">
    <source>
        <dbReference type="EMBL" id="MBL0745805.1"/>
    </source>
</evidence>
<feature type="transmembrane region" description="Helical" evidence="6">
    <location>
        <begin position="271"/>
        <end position="288"/>
    </location>
</feature>
<feature type="transmembrane region" description="Helical" evidence="6">
    <location>
        <begin position="295"/>
        <end position="313"/>
    </location>
</feature>
<dbReference type="InterPro" id="IPR036259">
    <property type="entry name" value="MFS_trans_sf"/>
</dbReference>
<evidence type="ECO:0000256" key="1">
    <source>
        <dbReference type="ARBA" id="ARBA00004429"/>
    </source>
</evidence>
<evidence type="ECO:0000256" key="3">
    <source>
        <dbReference type="ARBA" id="ARBA00022692"/>
    </source>
</evidence>
<dbReference type="Pfam" id="PF07690">
    <property type="entry name" value="MFS_1"/>
    <property type="match status" value="1"/>
</dbReference>
<keyword evidence="2" id="KW-1003">Cell membrane</keyword>
<feature type="transmembrane region" description="Helical" evidence="6">
    <location>
        <begin position="319"/>
        <end position="342"/>
    </location>
</feature>
<evidence type="ECO:0000259" key="7">
    <source>
        <dbReference type="PROSITE" id="PS50850"/>
    </source>
</evidence>
<evidence type="ECO:0000256" key="6">
    <source>
        <dbReference type="SAM" id="Phobius"/>
    </source>
</evidence>
<keyword evidence="4 6" id="KW-1133">Transmembrane helix</keyword>